<dbReference type="InterPro" id="IPR010661">
    <property type="entry name" value="RVT_thumb"/>
</dbReference>
<feature type="domain" description="Integrase-type" evidence="17">
    <location>
        <begin position="1689"/>
        <end position="1730"/>
    </location>
</feature>
<dbReference type="Pfam" id="PF06817">
    <property type="entry name" value="RVT_thumb"/>
    <property type="match status" value="1"/>
</dbReference>
<evidence type="ECO:0000256" key="2">
    <source>
        <dbReference type="ARBA" id="ARBA00022679"/>
    </source>
</evidence>
<dbReference type="PROSITE" id="PS51027">
    <property type="entry name" value="INTEGRASE_DBD"/>
    <property type="match status" value="1"/>
</dbReference>
<dbReference type="Gene3D" id="1.10.375.10">
    <property type="entry name" value="Human Immunodeficiency Virus Type 1 Capsid Protein"/>
    <property type="match status" value="1"/>
</dbReference>
<dbReference type="Gene3D" id="1.10.10.200">
    <property type="match status" value="1"/>
</dbReference>
<evidence type="ECO:0000259" key="18">
    <source>
        <dbReference type="PROSITE" id="PS50878"/>
    </source>
</evidence>
<dbReference type="GO" id="GO:0008270">
    <property type="term" value="F:zinc ion binding"/>
    <property type="evidence" value="ECO:0007669"/>
    <property type="project" value="UniProtKB-KW"/>
</dbReference>
<evidence type="ECO:0000256" key="16">
    <source>
        <dbReference type="SAM" id="MobiDB-lite"/>
    </source>
</evidence>
<dbReference type="GO" id="GO:0016032">
    <property type="term" value="P:viral process"/>
    <property type="evidence" value="ECO:0007669"/>
    <property type="project" value="InterPro"/>
</dbReference>
<dbReference type="SUPFAM" id="SSF47943">
    <property type="entry name" value="Retrovirus capsid protein, N-terminal core domain"/>
    <property type="match status" value="1"/>
</dbReference>
<dbReference type="GO" id="GO:0035613">
    <property type="term" value="F:RNA stem-loop binding"/>
    <property type="evidence" value="ECO:0007669"/>
    <property type="project" value="TreeGrafter"/>
</dbReference>
<keyword evidence="14" id="KW-0863">Zinc-finger</keyword>
<evidence type="ECO:0000259" key="17">
    <source>
        <dbReference type="PROSITE" id="PS50876"/>
    </source>
</evidence>
<dbReference type="Pfam" id="PF00607">
    <property type="entry name" value="Gag_p24"/>
    <property type="match status" value="1"/>
</dbReference>
<dbReference type="PROSITE" id="PS50994">
    <property type="entry name" value="INTEGRASE"/>
    <property type="match status" value="2"/>
</dbReference>
<organism evidence="22 23">
    <name type="scientific">Hirundo rustica rustica</name>
    <dbReference type="NCBI Taxonomy" id="333673"/>
    <lineage>
        <taxon>Eukaryota</taxon>
        <taxon>Metazoa</taxon>
        <taxon>Chordata</taxon>
        <taxon>Craniata</taxon>
        <taxon>Vertebrata</taxon>
        <taxon>Euteleostomi</taxon>
        <taxon>Archelosauria</taxon>
        <taxon>Archosauria</taxon>
        <taxon>Dinosauria</taxon>
        <taxon>Saurischia</taxon>
        <taxon>Theropoda</taxon>
        <taxon>Coelurosauria</taxon>
        <taxon>Aves</taxon>
        <taxon>Neognathae</taxon>
        <taxon>Neoaves</taxon>
        <taxon>Telluraves</taxon>
        <taxon>Australaves</taxon>
        <taxon>Passeriformes</taxon>
        <taxon>Sylvioidea</taxon>
        <taxon>Hirundinidae</taxon>
        <taxon>Hirundo</taxon>
    </lineage>
</organism>
<dbReference type="Gene3D" id="2.30.30.10">
    <property type="entry name" value="Integrase, C-terminal domain superfamily, retroviral"/>
    <property type="match status" value="2"/>
</dbReference>
<dbReference type="InterPro" id="IPR036397">
    <property type="entry name" value="RNaseH_sf"/>
</dbReference>
<dbReference type="InterPro" id="IPR000477">
    <property type="entry name" value="RT_dom"/>
</dbReference>
<evidence type="ECO:0000256" key="15">
    <source>
        <dbReference type="PROSITE-ProRule" id="PRU00506"/>
    </source>
</evidence>
<dbReference type="InterPro" id="IPR017856">
    <property type="entry name" value="Integrase-like_N"/>
</dbReference>
<feature type="domain" description="Integrase catalytic" evidence="20">
    <location>
        <begin position="1739"/>
        <end position="1901"/>
    </location>
</feature>
<dbReference type="GO" id="GO:0003677">
    <property type="term" value="F:DNA binding"/>
    <property type="evidence" value="ECO:0007669"/>
    <property type="project" value="UniProtKB-KW"/>
</dbReference>
<dbReference type="PROSITE" id="PS50879">
    <property type="entry name" value="RNASE_H_1"/>
    <property type="match status" value="2"/>
</dbReference>
<keyword evidence="3" id="KW-0548">Nucleotidyltransferase</keyword>
<proteinExistence type="inferred from homology"/>
<keyword evidence="13" id="KW-0511">Multifunctional enzyme</keyword>
<feature type="domain" description="RNase H type-1" evidence="19">
    <location>
        <begin position="157"/>
        <end position="306"/>
    </location>
</feature>
<evidence type="ECO:0000259" key="21">
    <source>
        <dbReference type="PROSITE" id="PS51027"/>
    </source>
</evidence>
<feature type="domain" description="Reverse transcriptase" evidence="18">
    <location>
        <begin position="1125"/>
        <end position="1354"/>
    </location>
</feature>
<dbReference type="PANTHER" id="PTHR41694:SF4">
    <property type="entry name" value="ENDOGENOUS RETROVIRUS GROUP K MEMBER 10 POL PROTEIN-RELATED"/>
    <property type="match status" value="1"/>
</dbReference>
<evidence type="ECO:0000256" key="14">
    <source>
        <dbReference type="PROSITE-ProRule" id="PRU00450"/>
    </source>
</evidence>
<comment type="caution">
    <text evidence="22">The sequence shown here is derived from an EMBL/GenBank/DDBJ whole genome shotgun (WGS) entry which is preliminary data.</text>
</comment>
<dbReference type="Proteomes" id="UP000269221">
    <property type="component" value="Unassembled WGS sequence"/>
</dbReference>
<dbReference type="InterPro" id="IPR001584">
    <property type="entry name" value="Integrase_cat-core"/>
</dbReference>
<dbReference type="EMBL" id="QRBI01000093">
    <property type="protein sequence ID" value="RMC22104.1"/>
    <property type="molecule type" value="Genomic_DNA"/>
</dbReference>
<dbReference type="Gene3D" id="3.10.10.10">
    <property type="entry name" value="HIV Type 1 Reverse Transcriptase, subunit A, domain 1"/>
    <property type="match status" value="1"/>
</dbReference>
<evidence type="ECO:0000256" key="11">
    <source>
        <dbReference type="ARBA" id="ARBA00022918"/>
    </source>
</evidence>
<dbReference type="Pfam" id="PF02022">
    <property type="entry name" value="Integrase_Zn"/>
    <property type="match status" value="1"/>
</dbReference>
<evidence type="ECO:0000256" key="12">
    <source>
        <dbReference type="ARBA" id="ARBA00023125"/>
    </source>
</evidence>
<feature type="domain" description="RNase H type-1" evidence="19">
    <location>
        <begin position="1547"/>
        <end position="1684"/>
    </location>
</feature>
<dbReference type="GO" id="GO:0015074">
    <property type="term" value="P:DNA integration"/>
    <property type="evidence" value="ECO:0007669"/>
    <property type="project" value="UniProtKB-KW"/>
</dbReference>
<keyword evidence="4" id="KW-0540">Nuclease</keyword>
<keyword evidence="6" id="KW-0255">Endonuclease</keyword>
<evidence type="ECO:0000256" key="6">
    <source>
        <dbReference type="ARBA" id="ARBA00022759"/>
    </source>
</evidence>
<reference evidence="22 23" key="1">
    <citation type="submission" date="2018-07" db="EMBL/GenBank/DDBJ databases">
        <title>A high quality draft genome assembly of the barn swallow (H. rustica rustica).</title>
        <authorList>
            <person name="Formenti G."/>
            <person name="Chiara M."/>
            <person name="Poveda L."/>
            <person name="Francoijs K.-J."/>
            <person name="Bonisoli-Alquati A."/>
            <person name="Canova L."/>
            <person name="Gianfranceschi L."/>
            <person name="Horner D.S."/>
            <person name="Saino N."/>
        </authorList>
    </citation>
    <scope>NUCLEOTIDE SEQUENCE [LARGE SCALE GENOMIC DNA]</scope>
    <source>
        <strain evidence="22">Chelidonia</strain>
        <tissue evidence="22">Blood</tissue>
    </source>
</reference>
<dbReference type="SUPFAM" id="SSF53098">
    <property type="entry name" value="Ribonuclease H-like"/>
    <property type="match status" value="4"/>
</dbReference>
<dbReference type="STRING" id="333673.A0A3M0LDQ7"/>
<feature type="domain" description="Integrase-type" evidence="21">
    <location>
        <begin position="1911"/>
        <end position="1958"/>
    </location>
</feature>
<gene>
    <name evidence="22" type="ORF">DUI87_02977</name>
</gene>
<dbReference type="InterPro" id="IPR012337">
    <property type="entry name" value="RNaseH-like_sf"/>
</dbReference>
<sequence length="2043" mass="231065">MLYSAAGNNGLSWSLWQKGPGETRGRPLGFWSRSYRGSEANYTPTEKEILAAYEGVQAASEVVGTGTQLLLAPRLPVMGWMFKAEVPSTYHATNATWSKWIALITQRARIGNPNRPGILEIITNWPEGENFGLMDEEEQEQVTRAEEAPPYNQLPAEETRYALFTDGSCRIVGMNRKWKAAVWSPTRQVAQATEGEGGSSQLAELKAVQLALDITEREKWPKLYLYTDSWMVANALWGWLEKWKKANWQRRGKPIWAADEWKDIATRVEKLPVKVRHVDAHVPKSRANEEHRNNEQVDQAAKIEVSKIDLDWQHKGELFLARWAHDASGHQGRDATYKWAQDRGVDLTMDSISQVIHDCETCAAIKQAKRVKPLWYGGRWSKYKYGEAWQIDYITLPQTCQGKRYVLTMVEATTGWLETYPVPHATARNTILGLEKQVLWRHGTPERIESDNGTHFKNSLINNWAREHGIEWVYHIPYHAPASGKIERYNGLLKTTLKALGGGSFKNWEQHLAKATWTSAGTGMAWASVGEEEAKKPYKYDCLYSENEKPVGEIELKCPESRLECLANPYVGSRVRTCFCDIEALAKCPGLLQRWQMMCCSWSDDIGCLLAPGAAAATGFGANSTNHQAFFKQHKSETEGKSFGFGQKPRTGQIERPFKLITWGKGFACVFTAVGLAARHVKPYRVQMQAETDPKTGGREVGTQTFWEEMNAYLGLRELVEMQIVLIIDAYRVLIIRKSQLLDQTVPVVYKGSRGGQRVRAIHHPFPQSTIRDLCKAHRDYGRDSPYFRGLLRSDLDAAVVIPADLKQLFSCLLDSTEFKLWVAAWRQQLREALPSLLRDPETAVDDNGNPLTLEHLMGEGRWADPSDQTSDIPIKALQIAREHAVSAFFGMVPDGPVVPYYKIMQGAKESFTKFVERLTRAIEVQVTEVAPILVTSSRHEPYRLRLTEALHLRTADWTFLSINIKEQGAWPVQGKELVIIGDCKYTPQEVEILPGVLVNDPGNLILWLRCTHPPTFIPKGQVIAQIIPTRGPNNTPVACPVQAITEERPRVDYYKEPLLGRDLMSQWGVKIDIPDPSVEISAASIDERPTKKLNWLMNETVWVEQWPLSKPKLKALEELVKEQLAKGHIVETDSPWNSPVFVIQKPGKDKWRLLQDLRQINNVIEDMGSLQPGMPSPTMLPQNWQLAVIDIKDCFFQIPLHPDDAPRFAFSVPTINREAPRRRYHWRVLPQGMKNSPVICQWYVASLLSPVRAAAGQAIIYHYMDDVLVCAPNDDMLSHVLGLTVDALVAAGFELQEEKVQWMPPWKYLRLEIGKRTIVPQNLAIKTKVSSLADVHQLCGALNWVRPWLGLTTNDLAPLFNLLKGGEELSSPRVLTPEAEKALEKVQDAMSKRQAHRFDPELPFKFIIMGKLPHLHGMIFQWRNIPKKDREGNDPLSIMEWVFLSHQRSKRMTRPQELVAELIRKARFRIRELAGGDFECIHLPIGLRSGQISKAMLEHLLQENEALQFTLDSFTGQISIHRPAHKIFNSEVKFVLSLKEVRSRRPLKALTVFTDASGRSHKSVLTWKDPQTQQWEADIAEVEGSPQVAELAAVVRAFERFPEPFNLVTDSAYVAGVVSRADQAILQEVSNIALYDLLSKLVRLVSYREQPYFVMHTRSHTDLPGFIAEGNRKADALAAPAEMAPLPNIFMQAKLSHQLFHQNAPGLVRRFHLTREQARVIVAACPSCSQQAVPTLHAGVNPRGLRSCEVWQTDVTHFPQFGRQKYIHVSVDTFSGAVFASAHTGEKAGDAIKHLIHAFSFMGIPRELKTDNGPAYKSRELRSFLQQWGVEHKTGIPHSPTGQAMVERTHGTIKRVLHQQQRVLKTESPSVRLARALFTINFLNCSYEGLNPPIVRHFGASSLFGVNEQPQVMVRDPGSGGTEGPHDLVTWGRGYACVSTSTGPKWIPAKWGQERSYQFIYQTKNVYTAKIWCGRITHVEMASTTDRKPLALPKVNHVTMPSEEDHEEEGLELEEVLEGTPEDEERNPDEEEHRLGYPTQRH</sequence>
<dbReference type="Gene3D" id="3.30.420.10">
    <property type="entry name" value="Ribonuclease H-like superfamily/Ribonuclease H"/>
    <property type="match status" value="4"/>
</dbReference>
<evidence type="ECO:0000259" key="19">
    <source>
        <dbReference type="PROSITE" id="PS50879"/>
    </source>
</evidence>
<evidence type="ECO:0000256" key="13">
    <source>
        <dbReference type="ARBA" id="ARBA00023268"/>
    </source>
</evidence>
<dbReference type="Pfam" id="PF00665">
    <property type="entry name" value="rve"/>
    <property type="match status" value="2"/>
</dbReference>
<dbReference type="SUPFAM" id="SSF50122">
    <property type="entry name" value="DNA-binding domain of retroviral integrase"/>
    <property type="match status" value="1"/>
</dbReference>
<dbReference type="SUPFAM" id="SSF56672">
    <property type="entry name" value="DNA/RNA polymerases"/>
    <property type="match status" value="1"/>
</dbReference>
<keyword evidence="23" id="KW-1185">Reference proteome</keyword>
<dbReference type="Pfam" id="PF00078">
    <property type="entry name" value="RVT_1"/>
    <property type="match status" value="1"/>
</dbReference>
<keyword evidence="8" id="KW-0862">Zinc</keyword>
<dbReference type="InterPro" id="IPR001037">
    <property type="entry name" value="Integrase_C_retrovir"/>
</dbReference>
<dbReference type="SUPFAM" id="SSF46919">
    <property type="entry name" value="N-terminal Zn binding domain of HIV integrase"/>
    <property type="match status" value="1"/>
</dbReference>
<dbReference type="PANTHER" id="PTHR41694">
    <property type="entry name" value="ENDOGENOUS RETROVIRUS GROUP K MEMBER POL PROTEIN"/>
    <property type="match status" value="1"/>
</dbReference>
<protein>
    <submittedName>
        <fullName evidence="22">Uncharacterized protein</fullName>
    </submittedName>
</protein>
<keyword evidence="5" id="KW-0479">Metal-binding</keyword>
<evidence type="ECO:0000256" key="3">
    <source>
        <dbReference type="ARBA" id="ARBA00022695"/>
    </source>
</evidence>
<keyword evidence="11" id="KW-0695">RNA-directed DNA polymerase</keyword>
<dbReference type="OrthoDB" id="6773263at2759"/>
<evidence type="ECO:0000256" key="10">
    <source>
        <dbReference type="ARBA" id="ARBA00022908"/>
    </source>
</evidence>
<feature type="DNA-binding region" description="Integrase-type" evidence="15">
    <location>
        <begin position="1911"/>
        <end position="1958"/>
    </location>
</feature>
<dbReference type="GO" id="GO:0004523">
    <property type="term" value="F:RNA-DNA hybrid ribonuclease activity"/>
    <property type="evidence" value="ECO:0007669"/>
    <property type="project" value="InterPro"/>
</dbReference>
<dbReference type="PROSITE" id="PS50878">
    <property type="entry name" value="RT_POL"/>
    <property type="match status" value="1"/>
</dbReference>
<evidence type="ECO:0000313" key="23">
    <source>
        <dbReference type="Proteomes" id="UP000269221"/>
    </source>
</evidence>
<evidence type="ECO:0000256" key="1">
    <source>
        <dbReference type="ARBA" id="ARBA00010879"/>
    </source>
</evidence>
<comment type="similarity">
    <text evidence="1">Belongs to the beta type-B retroviral polymerase family. HERV class-II K(HML-2) pol subfamily.</text>
</comment>
<keyword evidence="9" id="KW-0460">Magnesium</keyword>
<dbReference type="Gene3D" id="3.30.70.270">
    <property type="match status" value="2"/>
</dbReference>
<dbReference type="Pfam" id="PF00075">
    <property type="entry name" value="RNase_H"/>
    <property type="match status" value="2"/>
</dbReference>
<evidence type="ECO:0000256" key="4">
    <source>
        <dbReference type="ARBA" id="ARBA00022722"/>
    </source>
</evidence>
<dbReference type="Gene3D" id="1.10.1200.30">
    <property type="match status" value="1"/>
</dbReference>
<dbReference type="InterPro" id="IPR036862">
    <property type="entry name" value="Integrase_C_dom_sf_retrovir"/>
</dbReference>
<feature type="domain" description="Integrase catalytic" evidence="20">
    <location>
        <begin position="369"/>
        <end position="500"/>
    </location>
</feature>
<keyword evidence="7" id="KW-0378">Hydrolase</keyword>
<evidence type="ECO:0000256" key="9">
    <source>
        <dbReference type="ARBA" id="ARBA00022842"/>
    </source>
</evidence>
<keyword evidence="12" id="KW-0238">DNA-binding</keyword>
<dbReference type="InterPro" id="IPR002156">
    <property type="entry name" value="RNaseH_domain"/>
</dbReference>
<keyword evidence="10" id="KW-0229">DNA integration</keyword>
<dbReference type="Pfam" id="PF00552">
    <property type="entry name" value="IN_DBD_C"/>
    <property type="match status" value="1"/>
</dbReference>
<evidence type="ECO:0000313" key="22">
    <source>
        <dbReference type="EMBL" id="RMC22104.1"/>
    </source>
</evidence>
<evidence type="ECO:0000256" key="7">
    <source>
        <dbReference type="ARBA" id="ARBA00022801"/>
    </source>
</evidence>
<feature type="region of interest" description="Disordered" evidence="16">
    <location>
        <begin position="2001"/>
        <end position="2043"/>
    </location>
</feature>
<dbReference type="InterPro" id="IPR043128">
    <property type="entry name" value="Rev_trsase/Diguanyl_cyclase"/>
</dbReference>
<dbReference type="GO" id="GO:0003964">
    <property type="term" value="F:RNA-directed DNA polymerase activity"/>
    <property type="evidence" value="ECO:0007669"/>
    <property type="project" value="UniProtKB-KW"/>
</dbReference>
<name>A0A3M0LDQ7_HIRRU</name>
<dbReference type="InterPro" id="IPR008916">
    <property type="entry name" value="Retrov_capsid_C"/>
</dbReference>
<keyword evidence="2" id="KW-0808">Transferase</keyword>
<evidence type="ECO:0000256" key="8">
    <source>
        <dbReference type="ARBA" id="ARBA00022833"/>
    </source>
</evidence>
<feature type="compositionally biased region" description="Acidic residues" evidence="16">
    <location>
        <begin position="2003"/>
        <end position="2031"/>
    </location>
</feature>
<evidence type="ECO:0000259" key="20">
    <source>
        <dbReference type="PROSITE" id="PS50994"/>
    </source>
</evidence>
<accession>A0A3M0LDQ7</accession>
<dbReference type="PROSITE" id="PS50876">
    <property type="entry name" value="ZF_INTEGRASE"/>
    <property type="match status" value="1"/>
</dbReference>
<dbReference type="InterPro" id="IPR043502">
    <property type="entry name" value="DNA/RNA_pol_sf"/>
</dbReference>
<dbReference type="InterPro" id="IPR008919">
    <property type="entry name" value="Retrov_capsid_N"/>
</dbReference>
<dbReference type="InterPro" id="IPR003308">
    <property type="entry name" value="Integrase_Zn-bd_dom_N"/>
</dbReference>
<evidence type="ECO:0000256" key="5">
    <source>
        <dbReference type="ARBA" id="ARBA00022723"/>
    </source>
</evidence>